<gene>
    <name evidence="1" type="ORF">EM595_2736</name>
</gene>
<keyword evidence="2" id="KW-1185">Reference proteome</keyword>
<dbReference type="AlphaFoldDB" id="A0A0U5L8W9"/>
<dbReference type="RefSeq" id="WP_157883889.1">
    <property type="nucleotide sequence ID" value="NZ_JACSXD010000001.1"/>
</dbReference>
<name>A0A0U5L8W9_9GAMM</name>
<reference evidence="2" key="1">
    <citation type="submission" date="2015-11" db="EMBL/GenBank/DDBJ databases">
        <authorList>
            <person name="Blom J."/>
        </authorList>
    </citation>
    <scope>NUCLEOTIDE SEQUENCE [LARGE SCALE GENOMIC DNA]</scope>
</reference>
<dbReference type="Proteomes" id="UP000059419">
    <property type="component" value="Chromosome 1"/>
</dbReference>
<dbReference type="OrthoDB" id="6555784at2"/>
<evidence type="ECO:0000313" key="1">
    <source>
        <dbReference type="EMBL" id="CUU24967.1"/>
    </source>
</evidence>
<evidence type="ECO:0000313" key="2">
    <source>
        <dbReference type="Proteomes" id="UP000059419"/>
    </source>
</evidence>
<organism evidence="1 2">
    <name type="scientific">Duffyella gerundensis</name>
    <dbReference type="NCBI Taxonomy" id="1619313"/>
    <lineage>
        <taxon>Bacteria</taxon>
        <taxon>Pseudomonadati</taxon>
        <taxon>Pseudomonadota</taxon>
        <taxon>Gammaproteobacteria</taxon>
        <taxon>Enterobacterales</taxon>
        <taxon>Erwiniaceae</taxon>
        <taxon>Duffyella</taxon>
    </lineage>
</organism>
<dbReference type="PATRIC" id="fig|1619313.3.peg.2842"/>
<accession>A0A0U5L8W9</accession>
<dbReference type="KEGG" id="ege:EM595_2736"/>
<protein>
    <submittedName>
        <fullName evidence="1">Uncharacterized protein</fullName>
    </submittedName>
</protein>
<sequence>MSLNESYPLMRHFQRELEGFHQALSIQQRSLKEGYVLLDALWRDADHQAIAVMLETVMAENDAYLKTDAPVFEDHIARKLQQLARYLRGNG</sequence>
<dbReference type="STRING" id="1619313.EM595_2736"/>
<proteinExistence type="predicted"/>
<dbReference type="EMBL" id="LN907827">
    <property type="protein sequence ID" value="CUU24967.1"/>
    <property type="molecule type" value="Genomic_DNA"/>
</dbReference>